<dbReference type="EMBL" id="JAPWTK010000011">
    <property type="protein sequence ID" value="KAJ8959816.1"/>
    <property type="molecule type" value="Genomic_DNA"/>
</dbReference>
<dbReference type="Gene3D" id="1.10.1410.40">
    <property type="match status" value="1"/>
</dbReference>
<feature type="coiled-coil region" evidence="1">
    <location>
        <begin position="519"/>
        <end position="563"/>
    </location>
</feature>
<keyword evidence="5" id="KW-1185">Reference proteome</keyword>
<organism evidence="4 5">
    <name type="scientific">Aromia moschata</name>
    <dbReference type="NCBI Taxonomy" id="1265417"/>
    <lineage>
        <taxon>Eukaryota</taxon>
        <taxon>Metazoa</taxon>
        <taxon>Ecdysozoa</taxon>
        <taxon>Arthropoda</taxon>
        <taxon>Hexapoda</taxon>
        <taxon>Insecta</taxon>
        <taxon>Pterygota</taxon>
        <taxon>Neoptera</taxon>
        <taxon>Endopterygota</taxon>
        <taxon>Coleoptera</taxon>
        <taxon>Polyphaga</taxon>
        <taxon>Cucujiformia</taxon>
        <taxon>Chrysomeloidea</taxon>
        <taxon>Cerambycidae</taxon>
        <taxon>Cerambycinae</taxon>
        <taxon>Callichromatini</taxon>
        <taxon>Aromia</taxon>
    </lineage>
</organism>
<gene>
    <name evidence="4" type="ORF">NQ318_011548</name>
</gene>
<name>A0AAV8Z8F0_9CUCU</name>
<protein>
    <recommendedName>
        <fullName evidence="3">Mab-21-like HhH/H2TH-like domain-containing protein</fullName>
    </recommendedName>
</protein>
<dbReference type="AlphaFoldDB" id="A0AAV8Z8F0"/>
<feature type="region of interest" description="Disordered" evidence="2">
    <location>
        <begin position="102"/>
        <end position="131"/>
    </location>
</feature>
<dbReference type="InterPro" id="IPR024810">
    <property type="entry name" value="MAB21L/cGLR"/>
</dbReference>
<evidence type="ECO:0000259" key="3">
    <source>
        <dbReference type="Pfam" id="PF20266"/>
    </source>
</evidence>
<evidence type="ECO:0000256" key="1">
    <source>
        <dbReference type="SAM" id="Coils"/>
    </source>
</evidence>
<proteinExistence type="predicted"/>
<keyword evidence="1" id="KW-0175">Coiled coil</keyword>
<sequence length="686" mass="79791">MAGLWEEKFKTYHLSGTKKDEKSITPDTLLEQVNKNVIYRPLHGPNKYSSEPLVAKRLYLMDDSVKVVNLLDINSDNVDKTAVQMEESPRKGYVKLREIDPSYLPSDEDVPMDRTEVTPSTSRSSTDSDTTYDYSTLTEIKTPKPIEIVKELERQDRLPNLPRSCIAHRKVKKLFCDLDLEEQLLEGVSEDDLYIIVAYISSKGFMKYFQNNVFPNSLGLNLGFDPEELRMAKAIPGKIFCNLTEGNSCSPCEVIPAIRIQWPHKQTLEFLMKGQKPPEVRKRYIFPTERMINEIKALNSVLVPKGYVKKKGLYLDGDIEWEIQFPHAERYLESFMSHAQAKSYLILLTLHKTYVEPKTQQIGLLAEHIRHFLLWECELNYSEWPEHRLGTKLMYVIKKFNCLIAKRHLPDYFIADKNMFENVPKKYLNQAQKAFHDVLESPVIYFIKSMRNLRYSRGRSFYPPFDFDHLYDILIKSGIELTNPQITSELSIPPNYRRRRFQDVDTQLKHVLEVKRREREIKKRQAQTGKENLKDAEERRESVDSINMEVMDLRQEIRRVQEAFAPHVFHRQFHRHCGKSAQISSHKQTLLYLKQAKYLARILGDECPAVGEEVEAYLQKIKHQEDRCNKRAVSNGPNPPVEQEMTVNCASDAKNSNKVSDSSKAEKMLKSNGVKPRKSVAFVEIH</sequence>
<dbReference type="Pfam" id="PF20266">
    <property type="entry name" value="Mab-21_C"/>
    <property type="match status" value="1"/>
</dbReference>
<dbReference type="PANTHER" id="PTHR10656:SF69">
    <property type="entry name" value="MAB-21-LIKE HHH_H2TH-LIKE DOMAIN-CONTAINING PROTEIN"/>
    <property type="match status" value="1"/>
</dbReference>
<dbReference type="PANTHER" id="PTHR10656">
    <property type="entry name" value="CELL FATE DETERMINING PROTEIN MAB21-RELATED"/>
    <property type="match status" value="1"/>
</dbReference>
<evidence type="ECO:0000313" key="4">
    <source>
        <dbReference type="EMBL" id="KAJ8959816.1"/>
    </source>
</evidence>
<comment type="caution">
    <text evidence="4">The sequence shown here is derived from an EMBL/GenBank/DDBJ whole genome shotgun (WGS) entry which is preliminary data.</text>
</comment>
<dbReference type="SMART" id="SM01265">
    <property type="entry name" value="Mab-21"/>
    <property type="match status" value="1"/>
</dbReference>
<accession>A0AAV8Z8F0</accession>
<evidence type="ECO:0000256" key="2">
    <source>
        <dbReference type="SAM" id="MobiDB-lite"/>
    </source>
</evidence>
<reference evidence="4" key="1">
    <citation type="journal article" date="2023" name="Insect Mol. Biol.">
        <title>Genome sequencing provides insights into the evolution of gene families encoding plant cell wall-degrading enzymes in longhorned beetles.</title>
        <authorList>
            <person name="Shin N.R."/>
            <person name="Okamura Y."/>
            <person name="Kirsch R."/>
            <person name="Pauchet Y."/>
        </authorList>
    </citation>
    <scope>NUCLEOTIDE SEQUENCE</scope>
    <source>
        <strain evidence="4">AMC_N1</strain>
    </source>
</reference>
<feature type="region of interest" description="Disordered" evidence="2">
    <location>
        <begin position="651"/>
        <end position="676"/>
    </location>
</feature>
<feature type="compositionally biased region" description="Low complexity" evidence="2">
    <location>
        <begin position="118"/>
        <end position="131"/>
    </location>
</feature>
<feature type="domain" description="Mab-21-like HhH/H2TH-like" evidence="3">
    <location>
        <begin position="360"/>
        <end position="433"/>
    </location>
</feature>
<evidence type="ECO:0000313" key="5">
    <source>
        <dbReference type="Proteomes" id="UP001162162"/>
    </source>
</evidence>
<dbReference type="InterPro" id="IPR046906">
    <property type="entry name" value="Mab-21_HhH/H2TH-like"/>
</dbReference>
<dbReference type="Proteomes" id="UP001162162">
    <property type="component" value="Unassembled WGS sequence"/>
</dbReference>
<feature type="compositionally biased region" description="Polar residues" evidence="2">
    <location>
        <begin position="651"/>
        <end position="660"/>
    </location>
</feature>